<dbReference type="Proteomes" id="UP001187868">
    <property type="component" value="Unassembled WGS sequence"/>
</dbReference>
<name>A0ABU4EM80_9GAMM</name>
<feature type="transmembrane region" description="Helical" evidence="1">
    <location>
        <begin position="87"/>
        <end position="109"/>
    </location>
</feature>
<dbReference type="InterPro" id="IPR002656">
    <property type="entry name" value="Acyl_transf_3_dom"/>
</dbReference>
<dbReference type="Pfam" id="PF01757">
    <property type="entry name" value="Acyl_transf_3"/>
    <property type="match status" value="1"/>
</dbReference>
<dbReference type="PANTHER" id="PTHR23028:SF53">
    <property type="entry name" value="ACYL_TRANSF_3 DOMAIN-CONTAINING PROTEIN"/>
    <property type="match status" value="1"/>
</dbReference>
<keyword evidence="1" id="KW-1133">Transmembrane helix</keyword>
<dbReference type="EC" id="2.3.-.-" evidence="3"/>
<feature type="transmembrane region" description="Helical" evidence="1">
    <location>
        <begin position="173"/>
        <end position="188"/>
    </location>
</feature>
<evidence type="ECO:0000259" key="2">
    <source>
        <dbReference type="Pfam" id="PF01757"/>
    </source>
</evidence>
<feature type="transmembrane region" description="Helical" evidence="1">
    <location>
        <begin position="297"/>
        <end position="316"/>
    </location>
</feature>
<evidence type="ECO:0000256" key="1">
    <source>
        <dbReference type="SAM" id="Phobius"/>
    </source>
</evidence>
<dbReference type="PANTHER" id="PTHR23028">
    <property type="entry name" value="ACETYLTRANSFERASE"/>
    <property type="match status" value="1"/>
</dbReference>
<keyword evidence="1" id="KW-0472">Membrane</keyword>
<protein>
    <submittedName>
        <fullName evidence="3">Acyltransferase</fullName>
        <ecNumber evidence="3">2.3.-.-</ecNumber>
    </submittedName>
</protein>
<proteinExistence type="predicted"/>
<keyword evidence="3" id="KW-0012">Acyltransferase</keyword>
<feature type="transmembrane region" description="Helical" evidence="1">
    <location>
        <begin position="230"/>
        <end position="247"/>
    </location>
</feature>
<dbReference type="RefSeq" id="WP_057085241.1">
    <property type="nucleotide sequence ID" value="NZ_CP104920.1"/>
</dbReference>
<sequence length="381" mass="43560">MKRNSELDKLRALAVLGTMLAHLDLIYFKPPEFIKLIPYKMDTIGVFGVLLFFIISGYVISASLINKIDTCDNEKTADIIKSFFVKRLFRITPSSVIWILLTLICSWYIGMGHNKGNYEGALFALANIYNIYQNSSIASPNVFGIYWSLSLEEQFYLIFPFFLLFLTSKNNRLSLLFLMSIFSFFIPNPYNAMFPIWGIACGIIIYLIRDKINKIYSTISTIVNFKSLRIISNSFIFTCVLLVSPFIANNYPIFYGLSQSIFLSIIVMIATVNKGLVLPAGKLSPVIEWIGVRSFSIYLSHVPTAYFVKTFIFIHAPKLGIDPLNISLPTMLIIYIPTLIAVCEISYRFIEKPLTEIGRKISWKIETRKVEIQNMHETLLK</sequence>
<feature type="transmembrane region" description="Helical" evidence="1">
    <location>
        <begin position="328"/>
        <end position="350"/>
    </location>
</feature>
<reference evidence="3 4" key="1">
    <citation type="submission" date="2023-10" db="EMBL/GenBank/DDBJ databases">
        <title>Clonality and diversity in the soft rot Dickeya solani phytopathogen.</title>
        <authorList>
            <person name="Pedron J."/>
            <person name="Van Gijisegem F."/>
            <person name="Portier P."/>
            <person name="Taghouti G."/>
        </authorList>
    </citation>
    <scope>NUCLEOTIDE SEQUENCE [LARGE SCALE GENOMIC DNA]</scope>
    <source>
        <strain evidence="3 4">FVG2-MFV017-A9</strain>
    </source>
</reference>
<gene>
    <name evidence="3" type="ORF">RUJ08_21370</name>
</gene>
<feature type="transmembrane region" description="Helical" evidence="1">
    <location>
        <begin position="44"/>
        <end position="66"/>
    </location>
</feature>
<feature type="domain" description="Acyltransferase 3" evidence="2">
    <location>
        <begin position="5"/>
        <end position="343"/>
    </location>
</feature>
<keyword evidence="4" id="KW-1185">Reference proteome</keyword>
<keyword evidence="1" id="KW-0812">Transmembrane</keyword>
<comment type="caution">
    <text evidence="3">The sequence shown here is derived from an EMBL/GenBank/DDBJ whole genome shotgun (WGS) entry which is preliminary data.</text>
</comment>
<dbReference type="InterPro" id="IPR050879">
    <property type="entry name" value="Acyltransferase_3"/>
</dbReference>
<feature type="transmembrane region" description="Helical" evidence="1">
    <location>
        <begin position="194"/>
        <end position="209"/>
    </location>
</feature>
<keyword evidence="3" id="KW-0808">Transferase</keyword>
<evidence type="ECO:0000313" key="3">
    <source>
        <dbReference type="EMBL" id="MDV7044677.1"/>
    </source>
</evidence>
<feature type="transmembrane region" description="Helical" evidence="1">
    <location>
        <begin position="145"/>
        <end position="166"/>
    </location>
</feature>
<feature type="transmembrane region" description="Helical" evidence="1">
    <location>
        <begin position="253"/>
        <end position="276"/>
    </location>
</feature>
<organism evidence="3 4">
    <name type="scientific">Dickeya solani</name>
    <dbReference type="NCBI Taxonomy" id="1089444"/>
    <lineage>
        <taxon>Bacteria</taxon>
        <taxon>Pseudomonadati</taxon>
        <taxon>Pseudomonadota</taxon>
        <taxon>Gammaproteobacteria</taxon>
        <taxon>Enterobacterales</taxon>
        <taxon>Pectobacteriaceae</taxon>
        <taxon>Dickeya</taxon>
    </lineage>
</organism>
<dbReference type="EMBL" id="JAWLLM010000032">
    <property type="protein sequence ID" value="MDV7044677.1"/>
    <property type="molecule type" value="Genomic_DNA"/>
</dbReference>
<accession>A0ABU4EM80</accession>
<dbReference type="GO" id="GO:0016746">
    <property type="term" value="F:acyltransferase activity"/>
    <property type="evidence" value="ECO:0007669"/>
    <property type="project" value="UniProtKB-KW"/>
</dbReference>
<feature type="transmembrane region" description="Helical" evidence="1">
    <location>
        <begin position="12"/>
        <end position="28"/>
    </location>
</feature>
<evidence type="ECO:0000313" key="4">
    <source>
        <dbReference type="Proteomes" id="UP001187868"/>
    </source>
</evidence>